<evidence type="ECO:0000313" key="5">
    <source>
        <dbReference type="Proteomes" id="UP001523565"/>
    </source>
</evidence>
<keyword evidence="1" id="KW-0472">Membrane</keyword>
<dbReference type="Pfam" id="PF16555">
    <property type="entry name" value="GramPos_pilinD1"/>
    <property type="match status" value="1"/>
</dbReference>
<keyword evidence="1" id="KW-1133">Transmembrane helix</keyword>
<dbReference type="InterPro" id="IPR026466">
    <property type="entry name" value="Fim_isopep_form_D2_dom"/>
</dbReference>
<evidence type="ECO:0000256" key="1">
    <source>
        <dbReference type="SAM" id="Phobius"/>
    </source>
</evidence>
<dbReference type="NCBIfam" id="TIGR01167">
    <property type="entry name" value="LPXTG_anchor"/>
    <property type="match status" value="1"/>
</dbReference>
<accession>A0ABT1EMJ1</accession>
<comment type="caution">
    <text evidence="4">The sequence shown here is derived from an EMBL/GenBank/DDBJ whole genome shotgun (WGS) entry which is preliminary data.</text>
</comment>
<dbReference type="RefSeq" id="WP_262069893.1">
    <property type="nucleotide sequence ID" value="NZ_JAMXOC010000021.1"/>
</dbReference>
<evidence type="ECO:0000259" key="3">
    <source>
        <dbReference type="Pfam" id="PF16555"/>
    </source>
</evidence>
<sequence>MNKKLFTKSFKKLSALLLALSVLVGTVLSVSAATDDVPDASIKGSITVHKYGTDHQPTTPANGLEITDNAVLSKFGTPLQGVGFTLFIIDENYPITHTTTAADALANSTLAKAEEFTNAQGVITWDELDAVRYYVLVETAPPTGEYEIMEPTIISVPYGYNHAGANSKWNYDVHVYPKNINSEKVTKTGPTNPDGYKVGDEVIWTINGRVPVKLRLGEPGAYTYGHLRFVDILDERLTYNETNTVVSMITAGGTKTALTPTTDYTITEDSSTNKITIDFTRDGMDNLVDNNAGRVEIKLATNVNSKATKPSAGDDDLTIINDVDIEFKNADDSEGSSAKPEDKPDVKLSYIEIEKVDFKDPTIFLDGAQFKLATSAAKATAGDFIKDAAGNDIVVTTGAGTGKDSTVYAHGYAAISGLPRSGDSEVSYYLCEVKAPNAPAGKDWEYVMRPDAIKVTIPANNNGTKVTVENTRLGDDGPGPIFGLPLTGGIGSVIFVLGGILLVLIGIIALRKTRKSEMK</sequence>
<dbReference type="Gene3D" id="2.60.40.740">
    <property type="match status" value="1"/>
</dbReference>
<evidence type="ECO:0000313" key="4">
    <source>
        <dbReference type="EMBL" id="MCP1111012.1"/>
    </source>
</evidence>
<dbReference type="InterPro" id="IPR048052">
    <property type="entry name" value="FM1-like"/>
</dbReference>
<feature type="domain" description="Gram-positive pilin subunit D1 N-terminal" evidence="3">
    <location>
        <begin position="45"/>
        <end position="179"/>
    </location>
</feature>
<dbReference type="Proteomes" id="UP001523565">
    <property type="component" value="Unassembled WGS sequence"/>
</dbReference>
<feature type="signal peptide" evidence="2">
    <location>
        <begin position="1"/>
        <end position="32"/>
    </location>
</feature>
<gene>
    <name evidence="4" type="ORF">NK118_12200</name>
</gene>
<dbReference type="NCBIfam" id="TIGR04226">
    <property type="entry name" value="RrgB_K2N_iso_D2"/>
    <property type="match status" value="1"/>
</dbReference>
<name>A0ABT1EMJ1_9FIRM</name>
<dbReference type="NCBIfam" id="NF033902">
    <property type="entry name" value="iso_D2_wall_anc"/>
    <property type="match status" value="1"/>
</dbReference>
<keyword evidence="2" id="KW-0732">Signal</keyword>
<dbReference type="InterPro" id="IPR013783">
    <property type="entry name" value="Ig-like_fold"/>
</dbReference>
<keyword evidence="5" id="KW-1185">Reference proteome</keyword>
<dbReference type="EMBL" id="JAMZFV010000021">
    <property type="protein sequence ID" value="MCP1111012.1"/>
    <property type="molecule type" value="Genomic_DNA"/>
</dbReference>
<protein>
    <submittedName>
        <fullName evidence="4">SpaH/EbpB family LPXTG-anchored major pilin</fullName>
    </submittedName>
</protein>
<keyword evidence="1" id="KW-0812">Transmembrane</keyword>
<feature type="transmembrane region" description="Helical" evidence="1">
    <location>
        <begin position="490"/>
        <end position="510"/>
    </location>
</feature>
<dbReference type="Gene3D" id="2.60.40.10">
    <property type="entry name" value="Immunoglobulins"/>
    <property type="match status" value="2"/>
</dbReference>
<organism evidence="4 5">
    <name type="scientific">Ohessyouella blattaphilus</name>
    <dbReference type="NCBI Taxonomy" id="2949333"/>
    <lineage>
        <taxon>Bacteria</taxon>
        <taxon>Bacillati</taxon>
        <taxon>Bacillota</taxon>
        <taxon>Clostridia</taxon>
        <taxon>Lachnospirales</taxon>
        <taxon>Lachnospiraceae</taxon>
        <taxon>Ohessyouella</taxon>
    </lineage>
</organism>
<feature type="chain" id="PRO_5046624444" evidence="2">
    <location>
        <begin position="33"/>
        <end position="519"/>
    </location>
</feature>
<reference evidence="4 5" key="1">
    <citation type="journal article" date="2022" name="Genome Biol. Evol.">
        <title>Host diet, physiology and behaviors set the stage for Lachnospiraceae cladogenesis.</title>
        <authorList>
            <person name="Vera-Ponce De Leon A."/>
            <person name="Schneider M."/>
            <person name="Jahnes B.C."/>
            <person name="Sadowski V."/>
            <person name="Camuy-Velez L.A."/>
            <person name="Duan J."/>
            <person name="Sabree Z.L."/>
        </authorList>
    </citation>
    <scope>NUCLEOTIDE SEQUENCE [LARGE SCALE GENOMIC DNA]</scope>
    <source>
        <strain evidence="4 5">PAL227</strain>
    </source>
</reference>
<proteinExistence type="predicted"/>
<evidence type="ECO:0000256" key="2">
    <source>
        <dbReference type="SAM" id="SignalP"/>
    </source>
</evidence>
<dbReference type="InterPro" id="IPR032364">
    <property type="entry name" value="GramPos_pilinD1_N"/>
</dbReference>